<gene>
    <name evidence="10" type="primary">si:dkey-174i8.1</name>
</gene>
<name>A0A6P8GG58_CLUHA</name>
<dbReference type="InterPro" id="IPR017850">
    <property type="entry name" value="Alkaline_phosphatase_core_sf"/>
</dbReference>
<dbReference type="GO" id="GO:0046872">
    <property type="term" value="F:metal ion binding"/>
    <property type="evidence" value="ECO:0007669"/>
    <property type="project" value="UniProtKB-KW"/>
</dbReference>
<dbReference type="PANTHER" id="PTHR10342:SF267">
    <property type="entry name" value="ARYLSULFATASE I-LIKE"/>
    <property type="match status" value="1"/>
</dbReference>
<proteinExistence type="inferred from homology"/>
<evidence type="ECO:0000256" key="6">
    <source>
        <dbReference type="ARBA" id="ARBA00023180"/>
    </source>
</evidence>
<dbReference type="OrthoDB" id="103349at2759"/>
<dbReference type="InterPro" id="IPR024607">
    <property type="entry name" value="Sulfatase_CS"/>
</dbReference>
<evidence type="ECO:0000256" key="3">
    <source>
        <dbReference type="ARBA" id="ARBA00022723"/>
    </source>
</evidence>
<dbReference type="Proteomes" id="UP000515152">
    <property type="component" value="Chromosome 13"/>
</dbReference>
<dbReference type="SUPFAM" id="SSF53649">
    <property type="entry name" value="Alkaline phosphatase-like"/>
    <property type="match status" value="1"/>
</dbReference>
<dbReference type="AlphaFoldDB" id="A0A6P8GG58"/>
<keyword evidence="5" id="KW-0106">Calcium</keyword>
<dbReference type="PROSITE" id="PS00523">
    <property type="entry name" value="SULFATASE_1"/>
    <property type="match status" value="1"/>
</dbReference>
<dbReference type="InterPro" id="IPR047115">
    <property type="entry name" value="ARSB"/>
</dbReference>
<keyword evidence="9" id="KW-1185">Reference proteome</keyword>
<keyword evidence="3" id="KW-0479">Metal-binding</keyword>
<keyword evidence="6" id="KW-0325">Glycoprotein</keyword>
<protein>
    <submittedName>
        <fullName evidence="10">Arylsulfatase I</fullName>
    </submittedName>
</protein>
<evidence type="ECO:0000259" key="8">
    <source>
        <dbReference type="Pfam" id="PF00884"/>
    </source>
</evidence>
<keyword evidence="7" id="KW-0732">Signal</keyword>
<feature type="domain" description="Sulfatase N-terminal" evidence="8">
    <location>
        <begin position="53"/>
        <end position="364"/>
    </location>
</feature>
<dbReference type="FunFam" id="3.40.720.10:FF:000007">
    <property type="entry name" value="Arylsulfatase family, member J"/>
    <property type="match status" value="1"/>
</dbReference>
<dbReference type="RefSeq" id="XP_031434442.1">
    <property type="nucleotide sequence ID" value="XM_031578582.2"/>
</dbReference>
<dbReference type="CDD" id="cd16029">
    <property type="entry name" value="4-S"/>
    <property type="match status" value="1"/>
</dbReference>
<dbReference type="Pfam" id="PF00884">
    <property type="entry name" value="Sulfatase"/>
    <property type="match status" value="1"/>
</dbReference>
<dbReference type="InterPro" id="IPR000917">
    <property type="entry name" value="Sulfatase_N"/>
</dbReference>
<evidence type="ECO:0000256" key="2">
    <source>
        <dbReference type="ARBA" id="ARBA00008779"/>
    </source>
</evidence>
<dbReference type="PROSITE" id="PS00149">
    <property type="entry name" value="SULFATASE_2"/>
    <property type="match status" value="1"/>
</dbReference>
<evidence type="ECO:0000256" key="1">
    <source>
        <dbReference type="ARBA" id="ARBA00001913"/>
    </source>
</evidence>
<dbReference type="PANTHER" id="PTHR10342">
    <property type="entry name" value="ARYLSULFATASE"/>
    <property type="match status" value="1"/>
</dbReference>
<dbReference type="GeneID" id="105900278"/>
<evidence type="ECO:0000256" key="7">
    <source>
        <dbReference type="SAM" id="SignalP"/>
    </source>
</evidence>
<dbReference type="KEGG" id="char:105900278"/>
<evidence type="ECO:0000256" key="4">
    <source>
        <dbReference type="ARBA" id="ARBA00022801"/>
    </source>
</evidence>
<reference evidence="10" key="1">
    <citation type="submission" date="2025-08" db="UniProtKB">
        <authorList>
            <consortium name="RefSeq"/>
        </authorList>
    </citation>
    <scope>IDENTIFICATION</scope>
</reference>
<organism evidence="9 10">
    <name type="scientific">Clupea harengus</name>
    <name type="common">Atlantic herring</name>
    <dbReference type="NCBI Taxonomy" id="7950"/>
    <lineage>
        <taxon>Eukaryota</taxon>
        <taxon>Metazoa</taxon>
        <taxon>Chordata</taxon>
        <taxon>Craniata</taxon>
        <taxon>Vertebrata</taxon>
        <taxon>Euteleostomi</taxon>
        <taxon>Actinopterygii</taxon>
        <taxon>Neopterygii</taxon>
        <taxon>Teleostei</taxon>
        <taxon>Clupei</taxon>
        <taxon>Clupeiformes</taxon>
        <taxon>Clupeoidei</taxon>
        <taxon>Clupeidae</taxon>
        <taxon>Clupea</taxon>
    </lineage>
</organism>
<dbReference type="Gene3D" id="3.40.720.10">
    <property type="entry name" value="Alkaline Phosphatase, subunit A"/>
    <property type="match status" value="1"/>
</dbReference>
<dbReference type="GO" id="GO:0008484">
    <property type="term" value="F:sulfuric ester hydrolase activity"/>
    <property type="evidence" value="ECO:0007669"/>
    <property type="project" value="InterPro"/>
</dbReference>
<feature type="signal peptide" evidence="7">
    <location>
        <begin position="1"/>
        <end position="36"/>
    </location>
</feature>
<accession>A0A6P8GG58</accession>
<dbReference type="Gene3D" id="3.30.1120.10">
    <property type="match status" value="1"/>
</dbReference>
<evidence type="ECO:0000313" key="10">
    <source>
        <dbReference type="RefSeq" id="XP_031434442.1"/>
    </source>
</evidence>
<feature type="chain" id="PRO_5027671177" evidence="7">
    <location>
        <begin position="37"/>
        <end position="591"/>
    </location>
</feature>
<evidence type="ECO:0000256" key="5">
    <source>
        <dbReference type="ARBA" id="ARBA00022837"/>
    </source>
</evidence>
<keyword evidence="4" id="KW-0378">Hydrolase</keyword>
<comment type="cofactor">
    <cofactor evidence="1">
        <name>Ca(2+)</name>
        <dbReference type="ChEBI" id="CHEBI:29108"/>
    </cofactor>
</comment>
<evidence type="ECO:0000313" key="9">
    <source>
        <dbReference type="Proteomes" id="UP000515152"/>
    </source>
</evidence>
<comment type="similarity">
    <text evidence="2">Belongs to the sulfatase family.</text>
</comment>
<sequence>MTGSRRGPSSRSSVPVLSVTTLGYLSCLLLLGHADARVVVSEPFGRPPPPPPPHIIFFMVDDQGYRDVGYHGSDIHTPLLDQLAAEGVKLENYYVQPICSPTRSQLMTGRYQIHTGLQHSIIRSRQPLCLPRDAPTLPERLQRAGYATHMVGKWHLGFCRPECLPTGRGFQSFLGSLTGSGDHFTHQSCDGAEACGFDLHDGERPAWELSGNYSTLLYTERVKQILRSHSSQKPLFLYIALQALHTPLQAPAHLLRRHSSLGNRPRQHYAAMLSGVDEAVGAVVRELRTQGFYRNSVLVYSSDNGGQPLSGGCNWPLRGGKGSYWEGGVRAVGFVHSPLLKRRGAVSRALIHVSDWYPTLLGLARVPGKDRRLDGHDVWGAISQGLPCPRTEILFNIDPVSRRPGEPPQQMALRQRRGFGIWDTGVRAALRVGDWKLLTGPMGDGDWFPPQTLPVAPSRWQGLEKRRDQHGKSVWLFNVTADPYERSDQSEARPEVVRLLMARMAEYNRTSVPPRNPPDDPLADPQLHGGVWTPWLGPEGSEGSVGGSVGGSGTLALGAYRRVAVRHCKVCRLRALFKKVGFRMQRASLFF</sequence>